<comment type="caution">
    <text evidence="1">The sequence shown here is derived from an EMBL/GenBank/DDBJ whole genome shotgun (WGS) entry which is preliminary data.</text>
</comment>
<evidence type="ECO:0000313" key="2">
    <source>
        <dbReference type="Proteomes" id="UP000658514"/>
    </source>
</evidence>
<reference evidence="1 2" key="1">
    <citation type="journal article" date="2020" name="ISME J.">
        <title>Comparative genomics reveals insights into cyanobacterial evolution and habitat adaptation.</title>
        <authorList>
            <person name="Chen M.Y."/>
            <person name="Teng W.K."/>
            <person name="Zhao L."/>
            <person name="Hu C.X."/>
            <person name="Zhou Y.K."/>
            <person name="Han B.P."/>
            <person name="Song L.R."/>
            <person name="Shu W.S."/>
        </authorList>
    </citation>
    <scope>NUCLEOTIDE SEQUENCE [LARGE SCALE GENOMIC DNA]</scope>
    <source>
        <strain evidence="1 2">FACHB-288</strain>
    </source>
</reference>
<proteinExistence type="predicted"/>
<protein>
    <recommendedName>
        <fullName evidence="3">Phage tail protein</fullName>
    </recommendedName>
</protein>
<sequence>MAVLPISNLRPVANSDYLIASPEIGSNIYWTKFSGLKVSFKRPQFNDGLSNKMLTGEGGTQEYQPVTLSKPYDIDRDQSVFDFFNRYKGGEEFTLTLTPIKYVNGSSTQGAKSLTLYGCRVSNLTWGGNIDTSDGSQAVELELEFTVEGSDMTDTAS</sequence>
<organism evidence="1 2">
    <name type="scientific">Calothrix parietina FACHB-288</name>
    <dbReference type="NCBI Taxonomy" id="2692896"/>
    <lineage>
        <taxon>Bacteria</taxon>
        <taxon>Bacillati</taxon>
        <taxon>Cyanobacteriota</taxon>
        <taxon>Cyanophyceae</taxon>
        <taxon>Nostocales</taxon>
        <taxon>Calotrichaceae</taxon>
        <taxon>Calothrix</taxon>
    </lineage>
</organism>
<name>A0ABR8ABE5_9CYAN</name>
<accession>A0ABR8ABE5</accession>
<evidence type="ECO:0008006" key="3">
    <source>
        <dbReference type="Google" id="ProtNLM"/>
    </source>
</evidence>
<dbReference type="EMBL" id="JACJQH010000019">
    <property type="protein sequence ID" value="MBD2196613.1"/>
    <property type="molecule type" value="Genomic_DNA"/>
</dbReference>
<dbReference type="Proteomes" id="UP000658514">
    <property type="component" value="Unassembled WGS sequence"/>
</dbReference>
<gene>
    <name evidence="1" type="ORF">H6G24_14070</name>
</gene>
<evidence type="ECO:0000313" key="1">
    <source>
        <dbReference type="EMBL" id="MBD2196613.1"/>
    </source>
</evidence>
<dbReference type="RefSeq" id="WP_190548539.1">
    <property type="nucleotide sequence ID" value="NZ_CAWPNO010000050.1"/>
</dbReference>
<keyword evidence="2" id="KW-1185">Reference proteome</keyword>